<proteinExistence type="predicted"/>
<dbReference type="AlphaFoldDB" id="A0A4Y1R0L2"/>
<accession>A0A4Y1R0L2</accession>
<evidence type="ECO:0000313" key="1">
    <source>
        <dbReference type="EMBL" id="BBG97623.1"/>
    </source>
</evidence>
<dbReference type="EMBL" id="AP019298">
    <property type="protein sequence ID" value="BBG97623.1"/>
    <property type="molecule type" value="Genomic_DNA"/>
</dbReference>
<reference evidence="1" key="1">
    <citation type="journal article" date="2019" name="Science">
        <title>Mutation of a bHLH transcription factor allowed almond domestication.</title>
        <authorList>
            <person name="Sanchez-Perez R."/>
            <person name="Pavan S."/>
            <person name="Mazzeo R."/>
            <person name="Moldovan C."/>
            <person name="Aiese Cigliano R."/>
            <person name="Del Cueto J."/>
            <person name="Ricciardi F."/>
            <person name="Lotti C."/>
            <person name="Ricciardi L."/>
            <person name="Dicenta F."/>
            <person name="Lopez-Marques R.L."/>
            <person name="Lindberg Moller B."/>
        </authorList>
    </citation>
    <scope>NUCLEOTIDE SEQUENCE</scope>
</reference>
<organism evidence="1">
    <name type="scientific">Prunus dulcis</name>
    <name type="common">Almond</name>
    <name type="synonym">Amygdalus dulcis</name>
    <dbReference type="NCBI Taxonomy" id="3755"/>
    <lineage>
        <taxon>Eukaryota</taxon>
        <taxon>Viridiplantae</taxon>
        <taxon>Streptophyta</taxon>
        <taxon>Embryophyta</taxon>
        <taxon>Tracheophyta</taxon>
        <taxon>Spermatophyta</taxon>
        <taxon>Magnoliopsida</taxon>
        <taxon>eudicotyledons</taxon>
        <taxon>Gunneridae</taxon>
        <taxon>Pentapetalae</taxon>
        <taxon>rosids</taxon>
        <taxon>fabids</taxon>
        <taxon>Rosales</taxon>
        <taxon>Rosaceae</taxon>
        <taxon>Amygdaloideae</taxon>
        <taxon>Amygdaleae</taxon>
        <taxon>Prunus</taxon>
    </lineage>
</organism>
<gene>
    <name evidence="1" type="ORF">Prudu_006813</name>
</gene>
<protein>
    <submittedName>
        <fullName evidence="1">Uncharacterized protein</fullName>
    </submittedName>
</protein>
<sequence>MVASRHGLPSWMSTAASRVDFEGNVDTMFKDGKEQRKQHHAMRVSDANLGFGERALSAAGAAFVSAILVNPLDVAKVRNFNSLSVSYIIICSGDFLEDAHFWLFVSSSCGRFV</sequence>
<name>A0A4Y1R0L2_PRUDU</name>